<dbReference type="Gene3D" id="3.10.100.10">
    <property type="entry name" value="Mannose-Binding Protein A, subunit A"/>
    <property type="match status" value="3"/>
</dbReference>
<evidence type="ECO:0000256" key="5">
    <source>
        <dbReference type="SAM" id="MobiDB-lite"/>
    </source>
</evidence>
<keyword evidence="8" id="KW-1185">Reference proteome</keyword>
<feature type="disulfide bond" evidence="4">
    <location>
        <begin position="916"/>
        <end position="959"/>
    </location>
</feature>
<feature type="domain" description="Sushi" evidence="7">
    <location>
        <begin position="135"/>
        <end position="200"/>
    </location>
</feature>
<dbReference type="InterPro" id="IPR001304">
    <property type="entry name" value="C-type_lectin-like"/>
</dbReference>
<feature type="region of interest" description="Disordered" evidence="5">
    <location>
        <begin position="988"/>
        <end position="1040"/>
    </location>
</feature>
<protein>
    <submittedName>
        <fullName evidence="9">Uncharacterized protein LOC102800577</fullName>
    </submittedName>
</protein>
<evidence type="ECO:0000256" key="3">
    <source>
        <dbReference type="ARBA" id="ARBA00023157"/>
    </source>
</evidence>
<dbReference type="SUPFAM" id="SSF56436">
    <property type="entry name" value="C-type lectin-like"/>
    <property type="match status" value="3"/>
</dbReference>
<dbReference type="CDD" id="cd00033">
    <property type="entry name" value="CCP"/>
    <property type="match status" value="6"/>
</dbReference>
<feature type="compositionally biased region" description="Low complexity" evidence="5">
    <location>
        <begin position="681"/>
        <end position="698"/>
    </location>
</feature>
<evidence type="ECO:0000313" key="9">
    <source>
        <dbReference type="RefSeq" id="XP_006824500.1"/>
    </source>
</evidence>
<dbReference type="SUPFAM" id="SSF57535">
    <property type="entry name" value="Complement control module/SCR domain"/>
    <property type="match status" value="8"/>
</dbReference>
<feature type="domain" description="Sushi" evidence="7">
    <location>
        <begin position="914"/>
        <end position="979"/>
    </location>
</feature>
<keyword evidence="3 4" id="KW-1015">Disulfide bond</keyword>
<dbReference type="PROSITE" id="PS50041">
    <property type="entry name" value="C_TYPE_LECTIN_2"/>
    <property type="match status" value="3"/>
</dbReference>
<dbReference type="Pfam" id="PF00059">
    <property type="entry name" value="Lectin_C"/>
    <property type="match status" value="3"/>
</dbReference>
<evidence type="ECO:0000256" key="4">
    <source>
        <dbReference type="PROSITE-ProRule" id="PRU00302"/>
    </source>
</evidence>
<dbReference type="PANTHER" id="PTHR45656:SF4">
    <property type="entry name" value="PROTEIN CBR-CLEC-78"/>
    <property type="match status" value="1"/>
</dbReference>
<dbReference type="InterPro" id="IPR016187">
    <property type="entry name" value="CTDL_fold"/>
</dbReference>
<evidence type="ECO:0000256" key="2">
    <source>
        <dbReference type="ARBA" id="ARBA00022737"/>
    </source>
</evidence>
<gene>
    <name evidence="9" type="primary">LOC102800577</name>
</gene>
<dbReference type="InterPro" id="IPR051277">
    <property type="entry name" value="SEZ6_CSMD_C4BPB_Regulators"/>
</dbReference>
<organism evidence="8 9">
    <name type="scientific">Saccoglossus kowalevskii</name>
    <name type="common">Acorn worm</name>
    <dbReference type="NCBI Taxonomy" id="10224"/>
    <lineage>
        <taxon>Eukaryota</taxon>
        <taxon>Metazoa</taxon>
        <taxon>Hemichordata</taxon>
        <taxon>Enteropneusta</taxon>
        <taxon>Harrimaniidae</taxon>
        <taxon>Saccoglossus</taxon>
    </lineage>
</organism>
<feature type="domain" description="Sushi" evidence="7">
    <location>
        <begin position="333"/>
        <end position="397"/>
    </location>
</feature>
<dbReference type="Pfam" id="PF00084">
    <property type="entry name" value="Sushi"/>
    <property type="match status" value="6"/>
</dbReference>
<dbReference type="SMART" id="SM00034">
    <property type="entry name" value="CLECT"/>
    <property type="match status" value="3"/>
</dbReference>
<feature type="domain" description="Sushi" evidence="7">
    <location>
        <begin position="1035"/>
        <end position="1099"/>
    </location>
</feature>
<feature type="compositionally biased region" description="Low complexity" evidence="5">
    <location>
        <begin position="1002"/>
        <end position="1019"/>
    </location>
</feature>
<feature type="domain" description="C-type lectin" evidence="6">
    <location>
        <begin position="787"/>
        <end position="909"/>
    </location>
</feature>
<evidence type="ECO:0000259" key="7">
    <source>
        <dbReference type="PROSITE" id="PS50923"/>
    </source>
</evidence>
<feature type="domain" description="Sushi" evidence="7">
    <location>
        <begin position="600"/>
        <end position="660"/>
    </location>
</feature>
<dbReference type="PANTHER" id="PTHR45656">
    <property type="entry name" value="PROTEIN CBR-CLEC-78"/>
    <property type="match status" value="1"/>
</dbReference>
<keyword evidence="4" id="KW-0768">Sushi</keyword>
<sequence>CNDDELSVGGSCYLLGTGRGSWYEADAYCKSVDVSYYLAEIETAEEHSYLQGNLTLLPQSRWRFWLAMIQYNVGNWTWISGELLTFDIWEDGYPSGQYHCGALVRGGENKKEHFRMRDVECDSTRYILCERGGRITCADPGNLANGKISPDIEYPAAYQQILSFTCDDGYELMGASTIFCNIDECEPGYKWSDSIPECVPKDYCPTPDFPTHVGVADYSLTFPVENGTVIELKCNPARYEMIGDPLTLCINMTWTTMPNCTATTDFTSLEPTTDFTSLELTTDLMSSTLPPSTEITSMGTTTDIISPHTSTSVTPHKSTTDAATSFQTTAEPSQCSNPGHPPNGKLINTTNISFPAIPGTEVSYECCDGFEAASDTLICVEDNGGAFWKPAYPVCIPVCNDDELSVGGSCYLLGTGRGSWYEADAYCKSVDVSYYLAEIETAEEHSYLQGNLTLLPQSRWRFWLAMIQYNVGNWTWISGELLTFDIWEDGYPSGQYHCGALVRGGENKKEHFRMRDVECDSTRYILCERGGRITCADPGNLANGKISPDIEYPAAYQQILSFTCDDGYELMGASTIFCNIDECEPGYKWSDSIPECVPKDYCPTPDFPTHVGVADYSVTFPVENGTVIELKCNPARYEMIGDPLALCINMTWTTMPNCTELTTDLMSSTLPPSTEITSMGTTTDITSPHTSTSVTPHKSTTDAATSFQTTAEPSQCSNPGHPPNGKLINTTNISFPAIPGTEVSYECCDGFEAASDTLICVEDNGGAFWKPAYPVCIPVCNDDELSVGGSCYLLGTGRGSWYEADAYCKSVDVSYYLAEIETAEEHSYLQGNLTLLPQSRWRFWLAMIQYNVGNWTWISGELLTFDIWEDGYPSGQYHCGALVRGGENKKEHFRMRDVECDSTRYILCERGGRITCADPGNLANGKISPDIEYPAAYQQILSFTCDDGYELMGASTIFCNIDECEPGYKWSDSIPECVPKELTTDLMSSTLPPSTEITSMGTTTDITSPHTSTSVTPHKSTTDAATSFQTTAEPSQCSNPGHPPNGKLINTTNISFPAIPGTEVSYECCDGFEAASDTLICVEDNGGAFWKPAYPVCIP</sequence>
<dbReference type="CDD" id="cd00037">
    <property type="entry name" value="CLECT"/>
    <property type="match status" value="3"/>
</dbReference>
<keyword evidence="1" id="KW-0732">Signal</keyword>
<keyword evidence="2" id="KW-0677">Repeat</keyword>
<dbReference type="SMART" id="SM00032">
    <property type="entry name" value="CCP"/>
    <property type="match status" value="8"/>
</dbReference>
<feature type="domain" description="C-type lectin" evidence="6">
    <location>
        <begin position="406"/>
        <end position="528"/>
    </location>
</feature>
<dbReference type="RefSeq" id="XP_006824500.1">
    <property type="nucleotide sequence ID" value="XM_006824437.1"/>
</dbReference>
<proteinExistence type="predicted"/>
<feature type="non-terminal residue" evidence="9">
    <location>
        <position position="1099"/>
    </location>
</feature>
<dbReference type="Proteomes" id="UP000694865">
    <property type="component" value="Unplaced"/>
</dbReference>
<feature type="domain" description="C-type lectin" evidence="6">
    <location>
        <begin position="8"/>
        <end position="130"/>
    </location>
</feature>
<feature type="domain" description="Sushi" evidence="7">
    <location>
        <begin position="533"/>
        <end position="598"/>
    </location>
</feature>
<feature type="non-terminal residue" evidence="9">
    <location>
        <position position="1"/>
    </location>
</feature>
<feature type="region of interest" description="Disordered" evidence="5">
    <location>
        <begin position="300"/>
        <end position="319"/>
    </location>
</feature>
<evidence type="ECO:0000259" key="6">
    <source>
        <dbReference type="PROSITE" id="PS50041"/>
    </source>
</evidence>
<dbReference type="PROSITE" id="PS50923">
    <property type="entry name" value="SUSHI"/>
    <property type="match status" value="8"/>
</dbReference>
<dbReference type="InterPro" id="IPR000436">
    <property type="entry name" value="Sushi_SCR_CCP_dom"/>
</dbReference>
<dbReference type="GeneID" id="102800577"/>
<feature type="region of interest" description="Disordered" evidence="5">
    <location>
        <begin position="679"/>
        <end position="704"/>
    </location>
</feature>
<name>A0ABM0MWV9_SACKO</name>
<feature type="compositionally biased region" description="Polar residues" evidence="5">
    <location>
        <begin position="988"/>
        <end position="1001"/>
    </location>
</feature>
<dbReference type="Gene3D" id="2.10.70.10">
    <property type="entry name" value="Complement Module, domain 1"/>
    <property type="match status" value="8"/>
</dbReference>
<accession>A0ABM0MWV9</accession>
<feature type="compositionally biased region" description="Polar residues" evidence="5">
    <location>
        <begin position="1023"/>
        <end position="1039"/>
    </location>
</feature>
<reference evidence="9" key="1">
    <citation type="submission" date="2025-08" db="UniProtKB">
        <authorList>
            <consortium name="RefSeq"/>
        </authorList>
    </citation>
    <scope>IDENTIFICATION</scope>
    <source>
        <tissue evidence="9">Testes</tissue>
    </source>
</reference>
<evidence type="ECO:0000256" key="1">
    <source>
        <dbReference type="ARBA" id="ARBA00022729"/>
    </source>
</evidence>
<comment type="caution">
    <text evidence="4">Lacks conserved residue(s) required for the propagation of feature annotation.</text>
</comment>
<feature type="disulfide bond" evidence="4">
    <location>
        <begin position="535"/>
        <end position="578"/>
    </location>
</feature>
<feature type="domain" description="Sushi" evidence="7">
    <location>
        <begin position="202"/>
        <end position="262"/>
    </location>
</feature>
<feature type="domain" description="Sushi" evidence="7">
    <location>
        <begin position="714"/>
        <end position="778"/>
    </location>
</feature>
<dbReference type="InterPro" id="IPR035976">
    <property type="entry name" value="Sushi/SCR/CCP_sf"/>
</dbReference>
<dbReference type="InterPro" id="IPR016186">
    <property type="entry name" value="C-type_lectin-like/link_sf"/>
</dbReference>
<evidence type="ECO:0000313" key="8">
    <source>
        <dbReference type="Proteomes" id="UP000694865"/>
    </source>
</evidence>
<feature type="disulfide bond" evidence="4">
    <location>
        <begin position="137"/>
        <end position="180"/>
    </location>
</feature>